<evidence type="ECO:0000313" key="2">
    <source>
        <dbReference type="EMBL" id="CAA7027666.1"/>
    </source>
</evidence>
<evidence type="ECO:0000313" key="3">
    <source>
        <dbReference type="Proteomes" id="UP000467841"/>
    </source>
</evidence>
<name>A0A6D2IRD6_9BRAS</name>
<proteinExistence type="predicted"/>
<accession>A0A6D2IRD6</accession>
<dbReference type="EMBL" id="CACVBM020001059">
    <property type="protein sequence ID" value="CAA7027666.1"/>
    <property type="molecule type" value="Genomic_DNA"/>
</dbReference>
<keyword evidence="3" id="KW-1185">Reference proteome</keyword>
<keyword evidence="1" id="KW-0732">Signal</keyword>
<feature type="chain" id="PRO_5025480940" evidence="1">
    <location>
        <begin position="20"/>
        <end position="117"/>
    </location>
</feature>
<protein>
    <submittedName>
        <fullName evidence="2">Uncharacterized protein</fullName>
    </submittedName>
</protein>
<dbReference type="Proteomes" id="UP000467841">
    <property type="component" value="Unassembled WGS sequence"/>
</dbReference>
<dbReference type="AlphaFoldDB" id="A0A6D2IRD6"/>
<comment type="caution">
    <text evidence="2">The sequence shown here is derived from an EMBL/GenBank/DDBJ whole genome shotgun (WGS) entry which is preliminary data.</text>
</comment>
<sequence length="117" mass="12700">MSAALSLSVNVLIAGLPEASYTGNQARVLGDDGDVDHVPDRHCEAAEEAMSFRSWQKSRASVLNGALEPFGRRSVGDVKTKSNQDANQDQNPFVALQAFLTKKRVDHALSETRRFGA</sequence>
<organism evidence="2 3">
    <name type="scientific">Microthlaspi erraticum</name>
    <dbReference type="NCBI Taxonomy" id="1685480"/>
    <lineage>
        <taxon>Eukaryota</taxon>
        <taxon>Viridiplantae</taxon>
        <taxon>Streptophyta</taxon>
        <taxon>Embryophyta</taxon>
        <taxon>Tracheophyta</taxon>
        <taxon>Spermatophyta</taxon>
        <taxon>Magnoliopsida</taxon>
        <taxon>eudicotyledons</taxon>
        <taxon>Gunneridae</taxon>
        <taxon>Pentapetalae</taxon>
        <taxon>rosids</taxon>
        <taxon>malvids</taxon>
        <taxon>Brassicales</taxon>
        <taxon>Brassicaceae</taxon>
        <taxon>Coluteocarpeae</taxon>
        <taxon>Microthlaspi</taxon>
    </lineage>
</organism>
<reference evidence="2" key="1">
    <citation type="submission" date="2020-01" db="EMBL/GenBank/DDBJ databases">
        <authorList>
            <person name="Mishra B."/>
        </authorList>
    </citation>
    <scope>NUCLEOTIDE SEQUENCE [LARGE SCALE GENOMIC DNA]</scope>
</reference>
<evidence type="ECO:0000256" key="1">
    <source>
        <dbReference type="SAM" id="SignalP"/>
    </source>
</evidence>
<feature type="signal peptide" evidence="1">
    <location>
        <begin position="1"/>
        <end position="19"/>
    </location>
</feature>
<gene>
    <name evidence="2" type="ORF">MERR_LOCUS14901</name>
</gene>